<proteinExistence type="predicted"/>
<dbReference type="InterPro" id="IPR011990">
    <property type="entry name" value="TPR-like_helical_dom_sf"/>
</dbReference>
<dbReference type="InterPro" id="IPR050482">
    <property type="entry name" value="Sensor_HK_TwoCompSys"/>
</dbReference>
<dbReference type="InterPro" id="IPR011712">
    <property type="entry name" value="Sig_transdc_His_kin_sub3_dim/P"/>
</dbReference>
<dbReference type="InterPro" id="IPR003594">
    <property type="entry name" value="HATPase_dom"/>
</dbReference>
<keyword evidence="2" id="KW-0418">Kinase</keyword>
<dbReference type="CDD" id="cd16917">
    <property type="entry name" value="HATPase_UhpB-NarQ-NarX-like"/>
    <property type="match status" value="1"/>
</dbReference>
<dbReference type="Pfam" id="PF07730">
    <property type="entry name" value="HisKA_3"/>
    <property type="match status" value="1"/>
</dbReference>
<evidence type="ECO:0000259" key="7">
    <source>
        <dbReference type="SMART" id="SM00387"/>
    </source>
</evidence>
<evidence type="ECO:0000313" key="9">
    <source>
        <dbReference type="Proteomes" id="UP000670776"/>
    </source>
</evidence>
<feature type="transmembrane region" description="Helical" evidence="6">
    <location>
        <begin position="422"/>
        <end position="441"/>
    </location>
</feature>
<dbReference type="Pfam" id="PF13424">
    <property type="entry name" value="TPR_12"/>
    <property type="match status" value="1"/>
</dbReference>
<reference evidence="8 9" key="1">
    <citation type="submission" date="2021-04" db="EMBL/GenBank/DDBJ databases">
        <title>Mariniflexile gromovii gen. nov., sp. nov., a gliding bacterium isolated from the sea urchin Strongylocentrotus intermedius.</title>
        <authorList>
            <person name="Ko S."/>
            <person name="Le V."/>
            <person name="Ahn C.-Y."/>
            <person name="Oh H.-M."/>
        </authorList>
    </citation>
    <scope>NUCLEOTIDE SEQUENCE [LARGE SCALE GENOMIC DNA]</scope>
    <source>
        <strain evidence="8 9">KCTC 12570</strain>
    </source>
</reference>
<feature type="coiled-coil region" evidence="5">
    <location>
        <begin position="443"/>
        <end position="492"/>
    </location>
</feature>
<feature type="domain" description="Histidine kinase/HSP90-like ATPase" evidence="7">
    <location>
        <begin position="587"/>
        <end position="679"/>
    </location>
</feature>
<dbReference type="PROSITE" id="PS50005">
    <property type="entry name" value="TPR"/>
    <property type="match status" value="1"/>
</dbReference>
<dbReference type="RefSeq" id="WP_209655504.1">
    <property type="nucleotide sequence ID" value="NZ_JAGJCB010000011.1"/>
</dbReference>
<dbReference type="SUPFAM" id="SSF48452">
    <property type="entry name" value="TPR-like"/>
    <property type="match status" value="2"/>
</dbReference>
<evidence type="ECO:0000256" key="3">
    <source>
        <dbReference type="ARBA" id="ARBA00023012"/>
    </source>
</evidence>
<dbReference type="Gene3D" id="1.20.5.1930">
    <property type="match status" value="1"/>
</dbReference>
<evidence type="ECO:0000256" key="5">
    <source>
        <dbReference type="SAM" id="Coils"/>
    </source>
</evidence>
<dbReference type="PROSITE" id="PS51257">
    <property type="entry name" value="PROKAR_LIPOPROTEIN"/>
    <property type="match status" value="1"/>
</dbReference>
<dbReference type="InterPro" id="IPR036890">
    <property type="entry name" value="HATPase_C_sf"/>
</dbReference>
<dbReference type="Pfam" id="PF02518">
    <property type="entry name" value="HATPase_c"/>
    <property type="match status" value="1"/>
</dbReference>
<dbReference type="EMBL" id="JAGJCB010000011">
    <property type="protein sequence ID" value="MBP0904615.1"/>
    <property type="molecule type" value="Genomic_DNA"/>
</dbReference>
<name>A0ABS4BX49_9FLAO</name>
<dbReference type="SMART" id="SM00387">
    <property type="entry name" value="HATPase_c"/>
    <property type="match status" value="1"/>
</dbReference>
<dbReference type="SMART" id="SM00028">
    <property type="entry name" value="TPR"/>
    <property type="match status" value="4"/>
</dbReference>
<comment type="caution">
    <text evidence="8">The sequence shown here is derived from an EMBL/GenBank/DDBJ whole genome shotgun (WGS) entry which is preliminary data.</text>
</comment>
<evidence type="ECO:0000256" key="1">
    <source>
        <dbReference type="ARBA" id="ARBA00022679"/>
    </source>
</evidence>
<evidence type="ECO:0000256" key="2">
    <source>
        <dbReference type="ARBA" id="ARBA00022777"/>
    </source>
</evidence>
<keyword evidence="3" id="KW-0902">Two-component regulatory system</keyword>
<keyword evidence="4" id="KW-0802">TPR repeat</keyword>
<dbReference type="PANTHER" id="PTHR24421:SF59">
    <property type="entry name" value="OXYGEN SENSOR HISTIDINE KINASE NREB"/>
    <property type="match status" value="1"/>
</dbReference>
<gene>
    <name evidence="8" type="ORF">J8H85_12310</name>
</gene>
<keyword evidence="5" id="KW-0175">Coiled coil</keyword>
<dbReference type="SUPFAM" id="SSF55874">
    <property type="entry name" value="ATPase domain of HSP90 chaperone/DNA topoisomerase II/histidine kinase"/>
    <property type="match status" value="1"/>
</dbReference>
<keyword evidence="6" id="KW-0472">Membrane</keyword>
<protein>
    <submittedName>
        <fullName evidence="8">Tetratricopeptide repeat protein</fullName>
    </submittedName>
</protein>
<feature type="repeat" description="TPR" evidence="4">
    <location>
        <begin position="240"/>
        <end position="273"/>
    </location>
</feature>
<dbReference type="Gene3D" id="1.25.40.10">
    <property type="entry name" value="Tetratricopeptide repeat domain"/>
    <property type="match status" value="2"/>
</dbReference>
<evidence type="ECO:0000256" key="6">
    <source>
        <dbReference type="SAM" id="Phobius"/>
    </source>
</evidence>
<keyword evidence="6" id="KW-0812">Transmembrane</keyword>
<keyword evidence="9" id="KW-1185">Reference proteome</keyword>
<evidence type="ECO:0000256" key="4">
    <source>
        <dbReference type="PROSITE-ProRule" id="PRU00339"/>
    </source>
</evidence>
<dbReference type="Proteomes" id="UP000670776">
    <property type="component" value="Unassembled WGS sequence"/>
</dbReference>
<organism evidence="8 9">
    <name type="scientific">Mariniflexile gromovii</name>
    <dbReference type="NCBI Taxonomy" id="362523"/>
    <lineage>
        <taxon>Bacteria</taxon>
        <taxon>Pseudomonadati</taxon>
        <taxon>Bacteroidota</taxon>
        <taxon>Flavobacteriia</taxon>
        <taxon>Flavobacteriales</taxon>
        <taxon>Flavobacteriaceae</taxon>
        <taxon>Mariniflexile</taxon>
    </lineage>
</organism>
<sequence length="681" mass="79542">MKINRLFQIFALLIPLSFIITQSCGKKTPNKEILISANDSITYFINASKNENFNLAKRKLFLLKSYLYLKKSEIDTVQVRNLSTIAFQNLKLGDTTLFKKRNEEAMAIANDLKDSFALGDLHWNYASYYNRIEVFDSAFYHFNSAYTYFDKSGHLYESAKTQYGMAYIKGRFEDYSGSEVLTFKAIEKFKKIQNAQSLYACYNHLALLQNDVQEYDRALFYYNKAIEYLNDMDDNDFSREEILHNIGNTYLKKGDYTDALNYFDKVLDNKNLKLKDINQYARVLGNKAYCNLLMKDTINVLKHLNESLRIRDSLNNKSGIVTSKILLSNYYTFKQDTVRAVNYAKEANSLAEEIKNSRDYLRTLSILAKLDIKNSPKYLEKHIQFSDSLQLIERKIQNKFTRIEYETDEYIEETERLAKQKIWIIITGIGLFLIFGLLFIIRMQKSNTEKLMLENEQQKANEQVYLITLKQQEKLEKEKVKERNRIAEELHDGILGKLFGTRVGLGFLDIQGDENLKKSHQLFLDELQVIEKEIREVSHKLSDNFDNSQAHFSDIIHKLIENKRRISNIEYELVFDDHIDWQQINEVVKVNLYRIIQESIQNIIKYASAKNVTINFSINNGDLTMTIKDDGIGFNIKRKKKGIGIKNMKSRAEKINAVFNIYSKVNEGTIIEIKIQNLNNP</sequence>
<evidence type="ECO:0000313" key="8">
    <source>
        <dbReference type="EMBL" id="MBP0904615.1"/>
    </source>
</evidence>
<dbReference type="InterPro" id="IPR019734">
    <property type="entry name" value="TPR_rpt"/>
</dbReference>
<accession>A0ABS4BX49</accession>
<keyword evidence="1" id="KW-0808">Transferase</keyword>
<dbReference type="Gene3D" id="3.30.565.10">
    <property type="entry name" value="Histidine kinase-like ATPase, C-terminal domain"/>
    <property type="match status" value="1"/>
</dbReference>
<keyword evidence="6" id="KW-1133">Transmembrane helix</keyword>
<dbReference type="PANTHER" id="PTHR24421">
    <property type="entry name" value="NITRATE/NITRITE SENSOR PROTEIN NARX-RELATED"/>
    <property type="match status" value="1"/>
</dbReference>
<dbReference type="PROSITE" id="PS50293">
    <property type="entry name" value="TPR_REGION"/>
    <property type="match status" value="1"/>
</dbReference>